<evidence type="ECO:0000259" key="5">
    <source>
        <dbReference type="Pfam" id="PF22780"/>
    </source>
</evidence>
<name>C0EH01_9FIRM</name>
<dbReference type="PANTHER" id="PTHR42887">
    <property type="entry name" value="OS12G0638800 PROTEIN"/>
    <property type="match status" value="1"/>
</dbReference>
<sequence>MTDIVVVGGGAAGLMAAGQAASFGKSVAVLERNDRLGRKLLITGKGRCNVTNNSGLTELIASVPRNGKFLYSAFSSFSAQDAMEFFEENGLPLKTERGNRVFPQSDRAVDVADCLTRFAKAQGVRFVTGRADRLLTEGGRVCGVGYDKTQQLHCDSVILATGGMSYPRTGSTGDGYRLAQTVGHTVAPPTASLVPIVVKEPWCRDMQGLSLKNVTLTVTEAESGKQVFSQMGEMLFTHFGVSGPLVLSASAHMRGIHPGKYRLTIDLKPALSGEQLDARLLRDIRANANKDFVNILRGLLPTKMLGTAAKLSGIPFETKGNQITREMRARLCALLKGMTMTAEGFRPVDEAIITSGGVNVAEVSPKTMESKILPGLFFAGELLDVDAYTGGYNLQIAWSTGYLAGLNA</sequence>
<dbReference type="eggNOG" id="COG2081">
    <property type="taxonomic scope" value="Bacteria"/>
</dbReference>
<keyword evidence="7" id="KW-1185">Reference proteome</keyword>
<evidence type="ECO:0000256" key="1">
    <source>
        <dbReference type="ARBA" id="ARBA00001974"/>
    </source>
</evidence>
<evidence type="ECO:0000313" key="6">
    <source>
        <dbReference type="EMBL" id="EEG29254.1"/>
    </source>
</evidence>
<feature type="domain" description="RsdA/BaiN/AoA(So)-like insert" evidence="5">
    <location>
        <begin position="191"/>
        <end position="353"/>
    </location>
</feature>
<dbReference type="InterPro" id="IPR036188">
    <property type="entry name" value="FAD/NAD-bd_sf"/>
</dbReference>
<dbReference type="InterPro" id="IPR023166">
    <property type="entry name" value="BaiN-like_dom_sf"/>
</dbReference>
<reference evidence="6 7" key="1">
    <citation type="submission" date="2009-01" db="EMBL/GenBank/DDBJ databases">
        <authorList>
            <person name="Fulton L."/>
            <person name="Clifton S."/>
            <person name="Fulton B."/>
            <person name="Xu J."/>
            <person name="Minx P."/>
            <person name="Pepin K.H."/>
            <person name="Johnson M."/>
            <person name="Bhonagiri V."/>
            <person name="Nash W.E."/>
            <person name="Mardis E.R."/>
            <person name="Wilson R.K."/>
        </authorList>
    </citation>
    <scope>NUCLEOTIDE SEQUENCE [LARGE SCALE GENOMIC DNA]</scope>
    <source>
        <strain evidence="6 7">DSM 5476</strain>
    </source>
</reference>
<dbReference type="InterPro" id="IPR004792">
    <property type="entry name" value="BaiN-like"/>
</dbReference>
<dbReference type="SUPFAM" id="SSF51905">
    <property type="entry name" value="FAD/NAD(P)-binding domain"/>
    <property type="match status" value="1"/>
</dbReference>
<dbReference type="InterPro" id="IPR057661">
    <property type="entry name" value="RsdA/BaiN/AoA(So)_Rossmann"/>
</dbReference>
<comment type="caution">
    <text evidence="6">The sequence shown here is derived from an EMBL/GenBank/DDBJ whole genome shotgun (WGS) entry which is preliminary data.</text>
</comment>
<dbReference type="Gene3D" id="1.10.8.260">
    <property type="entry name" value="HI0933 insert domain-like"/>
    <property type="match status" value="1"/>
</dbReference>
<proteinExistence type="predicted"/>
<dbReference type="AlphaFoldDB" id="C0EH01"/>
<dbReference type="PRINTS" id="PR00411">
    <property type="entry name" value="PNDRDTASEI"/>
</dbReference>
<evidence type="ECO:0000313" key="7">
    <source>
        <dbReference type="Proteomes" id="UP000003340"/>
    </source>
</evidence>
<protein>
    <submittedName>
        <fullName evidence="6">Flavoprotein family protein</fullName>
    </submittedName>
</protein>
<gene>
    <name evidence="6" type="ORF">CLOSTMETH_03146</name>
</gene>
<dbReference type="Gene3D" id="3.50.50.60">
    <property type="entry name" value="FAD/NAD(P)-binding domain"/>
    <property type="match status" value="1"/>
</dbReference>
<evidence type="ECO:0000256" key="2">
    <source>
        <dbReference type="ARBA" id="ARBA00022630"/>
    </source>
</evidence>
<feature type="domain" description="RsdA/BaiN/AoA(So)-like Rossmann fold-like" evidence="4">
    <location>
        <begin position="3"/>
        <end position="406"/>
    </location>
</feature>
<dbReference type="Gene3D" id="2.40.30.10">
    <property type="entry name" value="Translation factors"/>
    <property type="match status" value="1"/>
</dbReference>
<evidence type="ECO:0000256" key="3">
    <source>
        <dbReference type="ARBA" id="ARBA00022827"/>
    </source>
</evidence>
<accession>C0EH01</accession>
<dbReference type="InterPro" id="IPR055178">
    <property type="entry name" value="RsdA/BaiN/AoA(So)-like_dom"/>
</dbReference>
<dbReference type="SUPFAM" id="SSF160996">
    <property type="entry name" value="HI0933 insert domain-like"/>
    <property type="match status" value="1"/>
</dbReference>
<keyword evidence="2" id="KW-0285">Flavoprotein</keyword>
<dbReference type="Pfam" id="PF03486">
    <property type="entry name" value="HI0933_like"/>
    <property type="match status" value="1"/>
</dbReference>
<dbReference type="Proteomes" id="UP000003340">
    <property type="component" value="Unassembled WGS sequence"/>
</dbReference>
<evidence type="ECO:0000259" key="4">
    <source>
        <dbReference type="Pfam" id="PF03486"/>
    </source>
</evidence>
<dbReference type="PANTHER" id="PTHR42887:SF2">
    <property type="entry name" value="OS12G0638800 PROTEIN"/>
    <property type="match status" value="1"/>
</dbReference>
<organism evidence="6 7">
    <name type="scientific">[Clostridium] methylpentosum DSM 5476</name>
    <dbReference type="NCBI Taxonomy" id="537013"/>
    <lineage>
        <taxon>Bacteria</taxon>
        <taxon>Bacillati</taxon>
        <taxon>Bacillota</taxon>
        <taxon>Clostridia</taxon>
        <taxon>Eubacteriales</taxon>
        <taxon>Oscillospiraceae</taxon>
        <taxon>Oscillospiraceae incertae sedis</taxon>
    </lineage>
</organism>
<reference evidence="6 7" key="2">
    <citation type="submission" date="2009-02" db="EMBL/GenBank/DDBJ databases">
        <title>Draft genome sequence of Clostridium methylpentosum (DSM 5476).</title>
        <authorList>
            <person name="Sudarsanam P."/>
            <person name="Ley R."/>
            <person name="Guruge J."/>
            <person name="Turnbaugh P.J."/>
            <person name="Mahowald M."/>
            <person name="Liep D."/>
            <person name="Gordon J."/>
        </authorList>
    </citation>
    <scope>NUCLEOTIDE SEQUENCE [LARGE SCALE GENOMIC DNA]</scope>
    <source>
        <strain evidence="6 7">DSM 5476</strain>
    </source>
</reference>
<dbReference type="EMBL" id="ACEC01000113">
    <property type="protein sequence ID" value="EEG29254.1"/>
    <property type="molecule type" value="Genomic_DNA"/>
</dbReference>
<dbReference type="STRING" id="537013.CLOSTMETH_03146"/>
<dbReference type="NCBIfam" id="TIGR00275">
    <property type="entry name" value="aminoacetone oxidase family FAD-binding enzyme"/>
    <property type="match status" value="1"/>
</dbReference>
<keyword evidence="3" id="KW-0274">FAD</keyword>
<dbReference type="Pfam" id="PF22780">
    <property type="entry name" value="HI0933_like_1st"/>
    <property type="match status" value="1"/>
</dbReference>
<dbReference type="HOGENOM" id="CLU_025174_3_1_9"/>
<comment type="cofactor">
    <cofactor evidence="1">
        <name>FAD</name>
        <dbReference type="ChEBI" id="CHEBI:57692"/>
    </cofactor>
</comment>
<dbReference type="PRINTS" id="PR00368">
    <property type="entry name" value="FADPNR"/>
</dbReference>